<feature type="domain" description="GST C-terminal" evidence="5">
    <location>
        <begin position="222"/>
        <end position="348"/>
    </location>
</feature>
<dbReference type="PIRSF" id="PIRSF015753">
    <property type="entry name" value="GST"/>
    <property type="match status" value="1"/>
</dbReference>
<proteinExistence type="predicted"/>
<feature type="region of interest" description="Disordered" evidence="4">
    <location>
        <begin position="42"/>
        <end position="77"/>
    </location>
</feature>
<evidence type="ECO:0000259" key="5">
    <source>
        <dbReference type="PROSITE" id="PS50405"/>
    </source>
</evidence>
<feature type="site" description="Lowers pKa of active site Cys" evidence="3">
    <location>
        <position position="303"/>
    </location>
</feature>
<dbReference type="STRING" id="1095629.A0A0C9WVJ0"/>
<dbReference type="Gene3D" id="1.20.1050.10">
    <property type="match status" value="1"/>
</dbReference>
<dbReference type="InterPro" id="IPR036282">
    <property type="entry name" value="Glutathione-S-Trfase_C_sf"/>
</dbReference>
<organism evidence="6 7">
    <name type="scientific">Laccaria amethystina LaAM-08-1</name>
    <dbReference type="NCBI Taxonomy" id="1095629"/>
    <lineage>
        <taxon>Eukaryota</taxon>
        <taxon>Fungi</taxon>
        <taxon>Dikarya</taxon>
        <taxon>Basidiomycota</taxon>
        <taxon>Agaricomycotina</taxon>
        <taxon>Agaricomycetes</taxon>
        <taxon>Agaricomycetidae</taxon>
        <taxon>Agaricales</taxon>
        <taxon>Agaricineae</taxon>
        <taxon>Hydnangiaceae</taxon>
        <taxon>Laccaria</taxon>
    </lineage>
</organism>
<dbReference type="CDD" id="cd03190">
    <property type="entry name" value="GST_C_Omega_like"/>
    <property type="match status" value="1"/>
</dbReference>
<reference evidence="7" key="2">
    <citation type="submission" date="2015-01" db="EMBL/GenBank/DDBJ databases">
        <title>Evolutionary Origins and Diversification of the Mycorrhizal Mutualists.</title>
        <authorList>
            <consortium name="DOE Joint Genome Institute"/>
            <consortium name="Mycorrhizal Genomics Consortium"/>
            <person name="Kohler A."/>
            <person name="Kuo A."/>
            <person name="Nagy L.G."/>
            <person name="Floudas D."/>
            <person name="Copeland A."/>
            <person name="Barry K.W."/>
            <person name="Cichocki N."/>
            <person name="Veneault-Fourrey C."/>
            <person name="LaButti K."/>
            <person name="Lindquist E.A."/>
            <person name="Lipzen A."/>
            <person name="Lundell T."/>
            <person name="Morin E."/>
            <person name="Murat C."/>
            <person name="Riley R."/>
            <person name="Ohm R."/>
            <person name="Sun H."/>
            <person name="Tunlid A."/>
            <person name="Henrissat B."/>
            <person name="Grigoriev I.V."/>
            <person name="Hibbett D.S."/>
            <person name="Martin F."/>
        </authorList>
    </citation>
    <scope>NUCLEOTIDE SEQUENCE [LARGE SCALE GENOMIC DNA]</scope>
    <source>
        <strain evidence="7">LaAM-08-1</strain>
    </source>
</reference>
<dbReference type="InterPro" id="IPR010987">
    <property type="entry name" value="Glutathione-S-Trfase_C-like"/>
</dbReference>
<dbReference type="AlphaFoldDB" id="A0A0C9WVJ0"/>
<dbReference type="EMBL" id="KN838885">
    <property type="protein sequence ID" value="KIJ92763.1"/>
    <property type="molecule type" value="Genomic_DNA"/>
</dbReference>
<feature type="binding site" evidence="2">
    <location>
        <begin position="177"/>
        <end position="180"/>
    </location>
    <ligand>
        <name>glutathione</name>
        <dbReference type="ChEBI" id="CHEBI:57925"/>
    </ligand>
</feature>
<dbReference type="Pfam" id="PF13410">
    <property type="entry name" value="GST_C_2"/>
    <property type="match status" value="1"/>
</dbReference>
<gene>
    <name evidence="6" type="ORF">K443DRAFT_685054</name>
</gene>
<dbReference type="PANTHER" id="PTHR32419:SF6">
    <property type="entry name" value="GLUTATHIONE S-TRANSFERASE OMEGA-LIKE 1-RELATED"/>
    <property type="match status" value="1"/>
</dbReference>
<evidence type="ECO:0000256" key="3">
    <source>
        <dbReference type="PIRSR" id="PIRSR015753-3"/>
    </source>
</evidence>
<dbReference type="PROSITE" id="PS50405">
    <property type="entry name" value="GST_CTER"/>
    <property type="match status" value="1"/>
</dbReference>
<dbReference type="SFLD" id="SFLDG01206">
    <property type="entry name" value="Xi.1"/>
    <property type="match status" value="1"/>
</dbReference>
<name>A0A0C9WVJ0_9AGAR</name>
<accession>A0A0C9WVJ0</accession>
<dbReference type="SUPFAM" id="SSF52833">
    <property type="entry name" value="Thioredoxin-like"/>
    <property type="match status" value="1"/>
</dbReference>
<evidence type="ECO:0000313" key="6">
    <source>
        <dbReference type="EMBL" id="KIJ92763.1"/>
    </source>
</evidence>
<dbReference type="Pfam" id="PF13409">
    <property type="entry name" value="GST_N_2"/>
    <property type="match status" value="1"/>
</dbReference>
<dbReference type="OrthoDB" id="2309723at2759"/>
<evidence type="ECO:0000256" key="2">
    <source>
        <dbReference type="PIRSR" id="PIRSR015753-2"/>
    </source>
</evidence>
<dbReference type="InterPro" id="IPR036249">
    <property type="entry name" value="Thioredoxin-like_sf"/>
</dbReference>
<protein>
    <recommendedName>
        <fullName evidence="5">GST C-terminal domain-containing protein</fullName>
    </recommendedName>
</protein>
<keyword evidence="7" id="KW-1185">Reference proteome</keyword>
<dbReference type="Proteomes" id="UP000054477">
    <property type="component" value="Unassembled WGS sequence"/>
</dbReference>
<dbReference type="SFLD" id="SFLDG01148">
    <property type="entry name" value="Xi_(cytGST)"/>
    <property type="match status" value="1"/>
</dbReference>
<evidence type="ECO:0000256" key="1">
    <source>
        <dbReference type="PIRSR" id="PIRSR015753-1"/>
    </source>
</evidence>
<dbReference type="InterPro" id="IPR004045">
    <property type="entry name" value="Glutathione_S-Trfase_N"/>
</dbReference>
<dbReference type="GO" id="GO:0004364">
    <property type="term" value="F:glutathione transferase activity"/>
    <property type="evidence" value="ECO:0007669"/>
    <property type="project" value="InterPro"/>
</dbReference>
<dbReference type="InterPro" id="IPR040079">
    <property type="entry name" value="Glutathione_S-Trfase"/>
</dbReference>
<dbReference type="InterPro" id="IPR016639">
    <property type="entry name" value="GST_Omega/GSH"/>
</dbReference>
<feature type="binding site" evidence="2">
    <location>
        <position position="141"/>
    </location>
    <ligand>
        <name>glutathione</name>
        <dbReference type="ChEBI" id="CHEBI:57925"/>
    </ligand>
</feature>
<dbReference type="PANTHER" id="PTHR32419">
    <property type="entry name" value="GLUTATHIONYL-HYDROQUINONE REDUCTASE"/>
    <property type="match status" value="1"/>
</dbReference>
<dbReference type="HOGENOM" id="CLU_037263_0_1_1"/>
<feature type="active site" description="Proton donor/acceptor" evidence="1">
    <location>
        <position position="245"/>
    </location>
</feature>
<dbReference type="GO" id="GO:0005737">
    <property type="term" value="C:cytoplasm"/>
    <property type="evidence" value="ECO:0007669"/>
    <property type="project" value="TreeGrafter"/>
</dbReference>
<feature type="site" description="Lowers pKa of active site Cys" evidence="3">
    <location>
        <position position="348"/>
    </location>
</feature>
<feature type="binding site" evidence="2">
    <location>
        <begin position="195"/>
        <end position="196"/>
    </location>
    <ligand>
        <name>glutathione</name>
        <dbReference type="ChEBI" id="CHEBI:57925"/>
    </ligand>
</feature>
<dbReference type="SFLD" id="SFLDS00019">
    <property type="entry name" value="Glutathione_Transferase_(cytos"/>
    <property type="match status" value="1"/>
</dbReference>
<evidence type="ECO:0000256" key="4">
    <source>
        <dbReference type="SAM" id="MobiDB-lite"/>
    </source>
</evidence>
<sequence>MTHHGSLLFLGITSSRALRLRHQTFRGIHINRSSNFVTHFANPPTRPPSIRTMSTARDTTDQSDITKMKTEPDGSFKRADASFRNTIQRGGKFEPERDRYHLYVSYACPWATRTLIVRKLKGIDEFIPVTVVSPRMGTHGWPFANADPFPGADSDPLYQSEHVKDLYLKAERNYGGRFTVPVLWDKKLQSIVNNESSEIIRMFNVAFNEFIPAEKAALDFYPVELRAEIDAVNEWIYPNINNGVYRSGFATTQAAYEKAVVELFDALDKVEKLLTGKDFLVGDRLTEADIRLWVTIIRFDPVYVGHFKCNIRTIRDGYPAIHKWMQKLYWNNDAFKSSTNFDHIKTHYYWSHAAINPTRIVPVGPIPNIRPL</sequence>
<evidence type="ECO:0000313" key="7">
    <source>
        <dbReference type="Proteomes" id="UP000054477"/>
    </source>
</evidence>
<feature type="compositionally biased region" description="Basic and acidic residues" evidence="4">
    <location>
        <begin position="58"/>
        <end position="77"/>
    </location>
</feature>
<reference evidence="6 7" key="1">
    <citation type="submission" date="2014-04" db="EMBL/GenBank/DDBJ databases">
        <authorList>
            <consortium name="DOE Joint Genome Institute"/>
            <person name="Kuo A."/>
            <person name="Kohler A."/>
            <person name="Nagy L.G."/>
            <person name="Floudas D."/>
            <person name="Copeland A."/>
            <person name="Barry K.W."/>
            <person name="Cichocki N."/>
            <person name="Veneault-Fourrey C."/>
            <person name="LaButti K."/>
            <person name="Lindquist E.A."/>
            <person name="Lipzen A."/>
            <person name="Lundell T."/>
            <person name="Morin E."/>
            <person name="Murat C."/>
            <person name="Sun H."/>
            <person name="Tunlid A."/>
            <person name="Henrissat B."/>
            <person name="Grigoriev I.V."/>
            <person name="Hibbett D.S."/>
            <person name="Martin F."/>
            <person name="Nordberg H.P."/>
            <person name="Cantor M.N."/>
            <person name="Hua S.X."/>
        </authorList>
    </citation>
    <scope>NUCLEOTIDE SEQUENCE [LARGE SCALE GENOMIC DNA]</scope>
    <source>
        <strain evidence="6 7">LaAM-08-1</strain>
    </source>
</reference>
<dbReference type="Gene3D" id="3.40.30.10">
    <property type="entry name" value="Glutaredoxin"/>
    <property type="match status" value="1"/>
</dbReference>
<feature type="active site" description="Nucleophile" evidence="1">
    <location>
        <position position="108"/>
    </location>
</feature>
<dbReference type="InterPro" id="IPR047047">
    <property type="entry name" value="GST_Omega-like_C"/>
</dbReference>
<dbReference type="SUPFAM" id="SSF47616">
    <property type="entry name" value="GST C-terminal domain-like"/>
    <property type="match status" value="1"/>
</dbReference>